<name>A0A5N5HVC2_9ROSA</name>
<evidence type="ECO:0000313" key="1">
    <source>
        <dbReference type="EMBL" id="KAB2631599.1"/>
    </source>
</evidence>
<protein>
    <submittedName>
        <fullName evidence="1">Dehydration-responsive element-binding protein 1B-like</fullName>
    </submittedName>
</protein>
<gene>
    <name evidence="1" type="ORF">D8674_009118</name>
</gene>
<proteinExistence type="predicted"/>
<dbReference type="Proteomes" id="UP000327157">
    <property type="component" value="Chromosome 12"/>
</dbReference>
<reference evidence="2" key="2">
    <citation type="submission" date="2019-10" db="EMBL/GenBank/DDBJ databases">
        <title>A de novo genome assembly of a pear dwarfing rootstock.</title>
        <authorList>
            <person name="Wang F."/>
            <person name="Wang J."/>
            <person name="Li S."/>
            <person name="Zhang Y."/>
            <person name="Fang M."/>
            <person name="Ma L."/>
            <person name="Zhao Y."/>
            <person name="Jiang S."/>
        </authorList>
    </citation>
    <scope>NUCLEOTIDE SEQUENCE [LARGE SCALE GENOMIC DNA]</scope>
</reference>
<sequence>MAATCSFGSQGLVCFIELSQRGKCLAAPFESNACTGKDIQCAALEAAEVFLEVKVKASSSSSLKLEKVEKEELRKVLYLDEVELSNMHAKGF</sequence>
<evidence type="ECO:0000313" key="2">
    <source>
        <dbReference type="Proteomes" id="UP000327157"/>
    </source>
</evidence>
<accession>A0A5N5HVC2</accession>
<reference evidence="1 2" key="3">
    <citation type="submission" date="2019-11" db="EMBL/GenBank/DDBJ databases">
        <title>A de novo genome assembly of a pear dwarfing rootstock.</title>
        <authorList>
            <person name="Wang F."/>
            <person name="Wang J."/>
            <person name="Li S."/>
            <person name="Zhang Y."/>
            <person name="Fang M."/>
            <person name="Ma L."/>
            <person name="Zhao Y."/>
            <person name="Jiang S."/>
        </authorList>
    </citation>
    <scope>NUCLEOTIDE SEQUENCE [LARGE SCALE GENOMIC DNA]</scope>
    <source>
        <strain evidence="1">S2</strain>
        <tissue evidence="1">Leaf</tissue>
    </source>
</reference>
<keyword evidence="2" id="KW-1185">Reference proteome</keyword>
<dbReference type="EMBL" id="SMOL01000143">
    <property type="protein sequence ID" value="KAB2631599.1"/>
    <property type="molecule type" value="Genomic_DNA"/>
</dbReference>
<comment type="caution">
    <text evidence="1">The sequence shown here is derived from an EMBL/GenBank/DDBJ whole genome shotgun (WGS) entry which is preliminary data.</text>
</comment>
<organism evidence="1 2">
    <name type="scientific">Pyrus ussuriensis x Pyrus communis</name>
    <dbReference type="NCBI Taxonomy" id="2448454"/>
    <lineage>
        <taxon>Eukaryota</taxon>
        <taxon>Viridiplantae</taxon>
        <taxon>Streptophyta</taxon>
        <taxon>Embryophyta</taxon>
        <taxon>Tracheophyta</taxon>
        <taxon>Spermatophyta</taxon>
        <taxon>Magnoliopsida</taxon>
        <taxon>eudicotyledons</taxon>
        <taxon>Gunneridae</taxon>
        <taxon>Pentapetalae</taxon>
        <taxon>rosids</taxon>
        <taxon>fabids</taxon>
        <taxon>Rosales</taxon>
        <taxon>Rosaceae</taxon>
        <taxon>Amygdaloideae</taxon>
        <taxon>Maleae</taxon>
        <taxon>Pyrus</taxon>
    </lineage>
</organism>
<reference evidence="1 2" key="1">
    <citation type="submission" date="2019-09" db="EMBL/GenBank/DDBJ databases">
        <authorList>
            <person name="Ou C."/>
        </authorList>
    </citation>
    <scope>NUCLEOTIDE SEQUENCE [LARGE SCALE GENOMIC DNA]</scope>
    <source>
        <strain evidence="1">S2</strain>
        <tissue evidence="1">Leaf</tissue>
    </source>
</reference>
<dbReference type="AlphaFoldDB" id="A0A5N5HVC2"/>